<dbReference type="AlphaFoldDB" id="A0A396I3J4"/>
<reference evidence="3" key="1">
    <citation type="journal article" date="2018" name="Nat. Plants">
        <title>Whole-genome landscape of Medicago truncatula symbiotic genes.</title>
        <authorList>
            <person name="Pecrix Y."/>
            <person name="Gamas P."/>
            <person name="Carrere S."/>
        </authorList>
    </citation>
    <scope>NUCLEOTIDE SEQUENCE</scope>
    <source>
        <tissue evidence="3">Leaves</tissue>
    </source>
</reference>
<name>A0A396I3J4_MEDTR</name>
<feature type="domain" description="Late nodulin" evidence="2">
    <location>
        <begin position="7"/>
        <end position="42"/>
    </location>
</feature>
<dbReference type="Gramene" id="rna21366">
    <property type="protein sequence ID" value="RHN59348.1"/>
    <property type="gene ID" value="gene21366"/>
</dbReference>
<feature type="transmembrane region" description="Helical" evidence="1">
    <location>
        <begin position="13"/>
        <end position="34"/>
    </location>
</feature>
<keyword evidence="1" id="KW-0472">Membrane</keyword>
<accession>A0A396I3J4</accession>
<dbReference type="Pfam" id="PF07127">
    <property type="entry name" value="Nodulin_late"/>
    <property type="match status" value="1"/>
</dbReference>
<organism evidence="3">
    <name type="scientific">Medicago truncatula</name>
    <name type="common">Barrel medic</name>
    <name type="synonym">Medicago tribuloides</name>
    <dbReference type="NCBI Taxonomy" id="3880"/>
    <lineage>
        <taxon>Eukaryota</taxon>
        <taxon>Viridiplantae</taxon>
        <taxon>Streptophyta</taxon>
        <taxon>Embryophyta</taxon>
        <taxon>Tracheophyta</taxon>
        <taxon>Spermatophyta</taxon>
        <taxon>Magnoliopsida</taxon>
        <taxon>eudicotyledons</taxon>
        <taxon>Gunneridae</taxon>
        <taxon>Pentapetalae</taxon>
        <taxon>rosids</taxon>
        <taxon>fabids</taxon>
        <taxon>Fabales</taxon>
        <taxon>Fabaceae</taxon>
        <taxon>Papilionoideae</taxon>
        <taxon>50 kb inversion clade</taxon>
        <taxon>NPAAA clade</taxon>
        <taxon>Hologalegina</taxon>
        <taxon>IRL clade</taxon>
        <taxon>Trifolieae</taxon>
        <taxon>Medicago</taxon>
    </lineage>
</organism>
<protein>
    <submittedName>
        <fullName evidence="3">Putative Late nodulin</fullName>
    </submittedName>
</protein>
<dbReference type="EMBL" id="PSQE01000004">
    <property type="protein sequence ID" value="RHN59348.1"/>
    <property type="molecule type" value="Genomic_DNA"/>
</dbReference>
<dbReference type="InterPro" id="IPR009810">
    <property type="entry name" value="Nodulin_late_dom"/>
</dbReference>
<evidence type="ECO:0000259" key="2">
    <source>
        <dbReference type="Pfam" id="PF07127"/>
    </source>
</evidence>
<comment type="caution">
    <text evidence="3">The sequence shown here is derived from an EMBL/GenBank/DDBJ whole genome shotgun (WGS) entry which is preliminary data.</text>
</comment>
<dbReference type="PROSITE" id="PS51257">
    <property type="entry name" value="PROKAR_LIPOPROTEIN"/>
    <property type="match status" value="1"/>
</dbReference>
<keyword evidence="1" id="KW-1133">Transmembrane helix</keyword>
<sequence>MQIGKNMVEIPKLVYFIILIFSIFLCTSISIFACKTDKDCSKL</sequence>
<gene>
    <name evidence="3" type="ORF">MtrunA17_Chr4g0012311</name>
</gene>
<evidence type="ECO:0000256" key="1">
    <source>
        <dbReference type="SAM" id="Phobius"/>
    </source>
</evidence>
<dbReference type="Proteomes" id="UP000265566">
    <property type="component" value="Chromosome 4"/>
</dbReference>
<evidence type="ECO:0000313" key="3">
    <source>
        <dbReference type="EMBL" id="RHN59348.1"/>
    </source>
</evidence>
<keyword evidence="1" id="KW-0812">Transmembrane</keyword>
<dbReference type="GO" id="GO:0046872">
    <property type="term" value="F:metal ion binding"/>
    <property type="evidence" value="ECO:0007669"/>
    <property type="project" value="InterPro"/>
</dbReference>
<proteinExistence type="predicted"/>